<dbReference type="GO" id="GO:0003729">
    <property type="term" value="F:mRNA binding"/>
    <property type="evidence" value="ECO:0007669"/>
    <property type="project" value="TreeGrafter"/>
</dbReference>
<sequence length="278" mass="30589">MPPQKDDIDGKEVCLTVNNVVEDLQTNRDAGNRSVRGGVHGGRGGRGPGGVPRRRSPQPPSGEETVSEVNSFDDFPIPHFEANPFAAYGGRRREEATFAGGYRARHDWGLDREYGQWEDPFRVDIPEFDSEQVDGPLYDGTLILDEEPSVTEKNLCGYMGVDENIKYWDTETGQVISTFSTGKIPYVVRLNPDEYKQNVLLAGTSGKKIVPWNIKTVWEFGILCLGLSNVMSGRHSTFVFDRGKQRGFPTMGSTPHAGHGSASASRAKPSEPVENGVD</sequence>
<feature type="compositionally biased region" description="Gly residues" evidence="1">
    <location>
        <begin position="38"/>
        <end position="50"/>
    </location>
</feature>
<protein>
    <submittedName>
        <fullName evidence="2">CollinsiaXVI-like protein</fullName>
    </submittedName>
</protein>
<organism evidence="2 3">
    <name type="scientific">Striga asiatica</name>
    <name type="common">Asiatic witchweed</name>
    <name type="synonym">Buchnera asiatica</name>
    <dbReference type="NCBI Taxonomy" id="4170"/>
    <lineage>
        <taxon>Eukaryota</taxon>
        <taxon>Viridiplantae</taxon>
        <taxon>Streptophyta</taxon>
        <taxon>Embryophyta</taxon>
        <taxon>Tracheophyta</taxon>
        <taxon>Spermatophyta</taxon>
        <taxon>Magnoliopsida</taxon>
        <taxon>eudicotyledons</taxon>
        <taxon>Gunneridae</taxon>
        <taxon>Pentapetalae</taxon>
        <taxon>asterids</taxon>
        <taxon>lamiids</taxon>
        <taxon>Lamiales</taxon>
        <taxon>Orobanchaceae</taxon>
        <taxon>Buchnereae</taxon>
        <taxon>Striga</taxon>
    </lineage>
</organism>
<dbReference type="PANTHER" id="PTHR43979">
    <property type="entry name" value="PRE-MRNA-PROCESSING FACTOR 17"/>
    <property type="match status" value="1"/>
</dbReference>
<feature type="region of interest" description="Disordered" evidence="1">
    <location>
        <begin position="25"/>
        <end position="68"/>
    </location>
</feature>
<dbReference type="Proteomes" id="UP000325081">
    <property type="component" value="Unassembled WGS sequence"/>
</dbReference>
<dbReference type="InterPro" id="IPR011044">
    <property type="entry name" value="Quino_amine_DH_bsu"/>
</dbReference>
<name>A0A5A7PMA2_STRAF</name>
<feature type="compositionally biased region" description="Low complexity" evidence="1">
    <location>
        <begin position="256"/>
        <end position="265"/>
    </location>
</feature>
<reference evidence="3" key="1">
    <citation type="journal article" date="2019" name="Curr. Biol.">
        <title>Genome Sequence of Striga asiatica Provides Insight into the Evolution of Plant Parasitism.</title>
        <authorList>
            <person name="Yoshida S."/>
            <person name="Kim S."/>
            <person name="Wafula E.K."/>
            <person name="Tanskanen J."/>
            <person name="Kim Y.M."/>
            <person name="Honaas L."/>
            <person name="Yang Z."/>
            <person name="Spallek T."/>
            <person name="Conn C.E."/>
            <person name="Ichihashi Y."/>
            <person name="Cheong K."/>
            <person name="Cui S."/>
            <person name="Der J.P."/>
            <person name="Gundlach H."/>
            <person name="Jiao Y."/>
            <person name="Hori C."/>
            <person name="Ishida J.K."/>
            <person name="Kasahara H."/>
            <person name="Kiba T."/>
            <person name="Kim M.S."/>
            <person name="Koo N."/>
            <person name="Laohavisit A."/>
            <person name="Lee Y.H."/>
            <person name="Lumba S."/>
            <person name="McCourt P."/>
            <person name="Mortimer J.C."/>
            <person name="Mutuku J.M."/>
            <person name="Nomura T."/>
            <person name="Sasaki-Sekimoto Y."/>
            <person name="Seto Y."/>
            <person name="Wang Y."/>
            <person name="Wakatake T."/>
            <person name="Sakakibara H."/>
            <person name="Demura T."/>
            <person name="Yamaguchi S."/>
            <person name="Yoneyama K."/>
            <person name="Manabe R.I."/>
            <person name="Nelson D.C."/>
            <person name="Schulman A.H."/>
            <person name="Timko M.P."/>
            <person name="dePamphilis C.W."/>
            <person name="Choi D."/>
            <person name="Shirasu K."/>
        </authorList>
    </citation>
    <scope>NUCLEOTIDE SEQUENCE [LARGE SCALE GENOMIC DNA]</scope>
    <source>
        <strain evidence="3">cv. UVA1</strain>
    </source>
</reference>
<dbReference type="GO" id="GO:0071013">
    <property type="term" value="C:catalytic step 2 spliceosome"/>
    <property type="evidence" value="ECO:0007669"/>
    <property type="project" value="InterPro"/>
</dbReference>
<dbReference type="Gene3D" id="2.130.10.10">
    <property type="entry name" value="YVTN repeat-like/Quinoprotein amine dehydrogenase"/>
    <property type="match status" value="1"/>
</dbReference>
<keyword evidence="3" id="KW-1185">Reference proteome</keyword>
<proteinExistence type="predicted"/>
<accession>A0A5A7PMA2</accession>
<comment type="caution">
    <text evidence="2">The sequence shown here is derived from an EMBL/GenBank/DDBJ whole genome shotgun (WGS) entry which is preliminary data.</text>
</comment>
<dbReference type="InterPro" id="IPR015943">
    <property type="entry name" value="WD40/YVTN_repeat-like_dom_sf"/>
</dbReference>
<dbReference type="PANTHER" id="PTHR43979:SF1">
    <property type="entry name" value="PRE-MRNA-PROCESSING FACTOR 17"/>
    <property type="match status" value="1"/>
</dbReference>
<feature type="region of interest" description="Disordered" evidence="1">
    <location>
        <begin position="249"/>
        <end position="278"/>
    </location>
</feature>
<evidence type="ECO:0000313" key="2">
    <source>
        <dbReference type="EMBL" id="GER33796.1"/>
    </source>
</evidence>
<dbReference type="EMBL" id="BKCP01004794">
    <property type="protein sequence ID" value="GER33796.1"/>
    <property type="molecule type" value="Genomic_DNA"/>
</dbReference>
<dbReference type="SUPFAM" id="SSF50969">
    <property type="entry name" value="YVTN repeat-like/Quinoprotein amine dehydrogenase"/>
    <property type="match status" value="1"/>
</dbReference>
<evidence type="ECO:0000313" key="3">
    <source>
        <dbReference type="Proteomes" id="UP000325081"/>
    </source>
</evidence>
<dbReference type="OrthoDB" id="908835at2759"/>
<dbReference type="GO" id="GO:0000398">
    <property type="term" value="P:mRNA splicing, via spliceosome"/>
    <property type="evidence" value="ECO:0007669"/>
    <property type="project" value="InterPro"/>
</dbReference>
<gene>
    <name evidence="2" type="ORF">STAS_09952</name>
</gene>
<dbReference type="InterPro" id="IPR032847">
    <property type="entry name" value="PRPF17"/>
</dbReference>
<dbReference type="AlphaFoldDB" id="A0A5A7PMA2"/>
<evidence type="ECO:0000256" key="1">
    <source>
        <dbReference type="SAM" id="MobiDB-lite"/>
    </source>
</evidence>